<dbReference type="Pfam" id="PF13240">
    <property type="entry name" value="Zn_Ribbon_1"/>
    <property type="match status" value="1"/>
</dbReference>
<dbReference type="Proteomes" id="UP000268059">
    <property type="component" value="Chromosome"/>
</dbReference>
<dbReference type="InterPro" id="IPR026870">
    <property type="entry name" value="Zinc_ribbon_dom"/>
</dbReference>
<name>A0A3G9JFK1_9FIRM</name>
<keyword evidence="1" id="KW-0812">Transmembrane</keyword>
<feature type="transmembrane region" description="Helical" evidence="1">
    <location>
        <begin position="108"/>
        <end position="128"/>
    </location>
</feature>
<keyword evidence="1" id="KW-1133">Transmembrane helix</keyword>
<organism evidence="3 4">
    <name type="scientific">Intestinibaculum porci</name>
    <dbReference type="NCBI Taxonomy" id="2487118"/>
    <lineage>
        <taxon>Bacteria</taxon>
        <taxon>Bacillati</taxon>
        <taxon>Bacillota</taxon>
        <taxon>Erysipelotrichia</taxon>
        <taxon>Erysipelotrichales</taxon>
        <taxon>Erysipelotrichaceae</taxon>
        <taxon>Intestinibaculum</taxon>
    </lineage>
</organism>
<gene>
    <name evidence="3" type="ORF">SG0102_20790</name>
</gene>
<dbReference type="AlphaFoldDB" id="A0A3G9JFK1"/>
<feature type="transmembrane region" description="Helical" evidence="1">
    <location>
        <begin position="140"/>
        <end position="161"/>
    </location>
</feature>
<feature type="domain" description="Zinc-ribbon" evidence="2">
    <location>
        <begin position="2"/>
        <end position="20"/>
    </location>
</feature>
<evidence type="ECO:0000313" key="3">
    <source>
        <dbReference type="EMBL" id="BBH27145.1"/>
    </source>
</evidence>
<sequence>MFCKYCGQPISDDAQYCPYCKKELHHDPYVHDTAHSHHKPLQPWQLLSLFGSFLLFITIFLPFFTITTPMIIINTTKVYTLFETAYGLYFLFLSVLCIILALLRQKIIIFPAIGSFLLTLYVIFSYDQVRPQYIYATKGIAFYLMFASSCLLLTGGILAFASHAKRDPEGPLH</sequence>
<dbReference type="EMBL" id="AP019309">
    <property type="protein sequence ID" value="BBH27145.1"/>
    <property type="molecule type" value="Genomic_DNA"/>
</dbReference>
<keyword evidence="1" id="KW-0472">Membrane</keyword>
<dbReference type="KEGG" id="ebm:SG0102_20790"/>
<dbReference type="InParanoid" id="A0A3G9JFK1"/>
<evidence type="ECO:0000256" key="1">
    <source>
        <dbReference type="SAM" id="Phobius"/>
    </source>
</evidence>
<dbReference type="RefSeq" id="WP_125119897.1">
    <property type="nucleotide sequence ID" value="NZ_AP019309.1"/>
</dbReference>
<evidence type="ECO:0000259" key="2">
    <source>
        <dbReference type="Pfam" id="PF13240"/>
    </source>
</evidence>
<reference evidence="3 4" key="1">
    <citation type="submission" date="2018-11" db="EMBL/GenBank/DDBJ databases">
        <title>Novel Erysipelotrichaceae bacterium isolated from small intestine of a swine.</title>
        <authorList>
            <person name="Kim J.S."/>
            <person name="Choe H."/>
            <person name="Lee Y.R."/>
            <person name="Kim K.M."/>
            <person name="Park D.S."/>
        </authorList>
    </citation>
    <scope>NUCLEOTIDE SEQUENCE [LARGE SCALE GENOMIC DNA]</scope>
    <source>
        <strain evidence="3 4">SG0102</strain>
    </source>
</reference>
<evidence type="ECO:0000313" key="4">
    <source>
        <dbReference type="Proteomes" id="UP000268059"/>
    </source>
</evidence>
<proteinExistence type="predicted"/>
<protein>
    <recommendedName>
        <fullName evidence="2">Zinc-ribbon domain-containing protein</fullName>
    </recommendedName>
</protein>
<accession>A0A3G9JFK1</accession>
<keyword evidence="4" id="KW-1185">Reference proteome</keyword>
<dbReference type="OrthoDB" id="1652640at2"/>
<feature type="transmembrane region" description="Helical" evidence="1">
    <location>
        <begin position="85"/>
        <end position="103"/>
    </location>
</feature>
<feature type="transmembrane region" description="Helical" evidence="1">
    <location>
        <begin position="46"/>
        <end position="73"/>
    </location>
</feature>